<dbReference type="EMBL" id="VMRG01000001">
    <property type="protein sequence ID" value="KAA6233398.1"/>
    <property type="molecule type" value="Genomic_DNA"/>
</dbReference>
<evidence type="ECO:0000256" key="1">
    <source>
        <dbReference type="ARBA" id="ARBA00004651"/>
    </source>
</evidence>
<dbReference type="AlphaFoldDB" id="A0A3S0MQT8"/>
<keyword evidence="4 9" id="KW-0808">Transferase</keyword>
<name>A0A3S0MQT8_CHLPH</name>
<dbReference type="RefSeq" id="WP_126383880.1">
    <property type="nucleotide sequence ID" value="NZ_CP041698.1"/>
</dbReference>
<evidence type="ECO:0000256" key="7">
    <source>
        <dbReference type="ARBA" id="ARBA00023136"/>
    </source>
</evidence>
<dbReference type="Proteomes" id="UP000327458">
    <property type="component" value="Unassembled WGS sequence"/>
</dbReference>
<dbReference type="HAMAP" id="MF_01148">
    <property type="entry name" value="Lnt"/>
    <property type="match status" value="1"/>
</dbReference>
<feature type="transmembrane region" description="Helical" evidence="9">
    <location>
        <begin position="66"/>
        <end position="83"/>
    </location>
</feature>
<dbReference type="PANTHER" id="PTHR38686">
    <property type="entry name" value="APOLIPOPROTEIN N-ACYLTRANSFERASE"/>
    <property type="match status" value="1"/>
</dbReference>
<keyword evidence="3 9" id="KW-1003">Cell membrane</keyword>
<reference evidence="11 15" key="2">
    <citation type="submission" date="2019-07" db="EMBL/GenBank/DDBJ databases">
        <title>Draft genome Sequence of Chlorobium phaeovibrioides sp. strain PhvTcv-s14, from the Phylum Chlorobi.</title>
        <authorList>
            <person name="Babenko V."/>
            <person name="Boldyreva D."/>
            <person name="Kanygina A."/>
            <person name="Selezneva O."/>
            <person name="Akopiyan T."/>
            <person name="Lunina O."/>
        </authorList>
    </citation>
    <scope>NUCLEOTIDE SEQUENCE [LARGE SCALE GENOMIC DNA]</scope>
    <source>
        <strain evidence="11 15">GrTcv12</strain>
    </source>
</reference>
<evidence type="ECO:0000256" key="3">
    <source>
        <dbReference type="ARBA" id="ARBA00022475"/>
    </source>
</evidence>
<comment type="similarity">
    <text evidence="2 9">Belongs to the CN hydrolase family. Apolipoprotein N-acyltransferase subfamily.</text>
</comment>
<dbReference type="CDD" id="cd07571">
    <property type="entry name" value="ALP_N-acyl_transferase"/>
    <property type="match status" value="1"/>
</dbReference>
<reference evidence="13 14" key="1">
    <citation type="submission" date="2018-12" db="EMBL/GenBank/DDBJ databases">
        <authorList>
            <person name="Lunina O.N."/>
            <person name="Grouzdev D.S."/>
            <person name="Gorlenko V.M."/>
            <person name="Savvichev A.S."/>
        </authorList>
    </citation>
    <scope>NUCLEOTIDE SEQUENCE [LARGE SCALE GENOMIC DNA]</scope>
    <source>
        <strain evidence="13 14">BrKhr-17</strain>
    </source>
</reference>
<feature type="transmembrane region" description="Helical" evidence="9">
    <location>
        <begin position="33"/>
        <end position="54"/>
    </location>
</feature>
<dbReference type="GO" id="GO:0042158">
    <property type="term" value="P:lipoprotein biosynthetic process"/>
    <property type="evidence" value="ECO:0007669"/>
    <property type="project" value="UniProtKB-UniRule"/>
</dbReference>
<comment type="catalytic activity">
    <reaction evidence="9">
        <text>N-terminal S-1,2-diacyl-sn-glyceryl-L-cysteinyl-[lipoprotein] + a glycerophospholipid = N-acyl-S-1,2-diacyl-sn-glyceryl-L-cysteinyl-[lipoprotein] + a 2-acyl-sn-glycero-3-phospholipid + H(+)</text>
        <dbReference type="Rhea" id="RHEA:48228"/>
        <dbReference type="Rhea" id="RHEA-COMP:14681"/>
        <dbReference type="Rhea" id="RHEA-COMP:14684"/>
        <dbReference type="ChEBI" id="CHEBI:15378"/>
        <dbReference type="ChEBI" id="CHEBI:136912"/>
        <dbReference type="ChEBI" id="CHEBI:140656"/>
        <dbReference type="ChEBI" id="CHEBI:140657"/>
        <dbReference type="ChEBI" id="CHEBI:140660"/>
        <dbReference type="EC" id="2.3.1.269"/>
    </reaction>
</comment>
<dbReference type="Proteomes" id="UP000489351">
    <property type="component" value="Unassembled WGS sequence"/>
</dbReference>
<feature type="transmembrane region" description="Helical" evidence="9">
    <location>
        <begin position="164"/>
        <end position="184"/>
    </location>
</feature>
<dbReference type="InterPro" id="IPR036526">
    <property type="entry name" value="C-N_Hydrolase_sf"/>
</dbReference>
<dbReference type="Pfam" id="PF20154">
    <property type="entry name" value="LNT_N"/>
    <property type="match status" value="1"/>
</dbReference>
<keyword evidence="13" id="KW-0449">Lipoprotein</keyword>
<evidence type="ECO:0000256" key="8">
    <source>
        <dbReference type="ARBA" id="ARBA00023315"/>
    </source>
</evidence>
<feature type="transmembrane region" description="Helical" evidence="9">
    <location>
        <begin position="89"/>
        <end position="109"/>
    </location>
</feature>
<evidence type="ECO:0000256" key="4">
    <source>
        <dbReference type="ARBA" id="ARBA00022679"/>
    </source>
</evidence>
<evidence type="ECO:0000256" key="9">
    <source>
        <dbReference type="HAMAP-Rule" id="MF_01148"/>
    </source>
</evidence>
<dbReference type="EMBL" id="RXYK01000004">
    <property type="protein sequence ID" value="RTY38841.1"/>
    <property type="molecule type" value="Genomic_DNA"/>
</dbReference>
<comment type="function">
    <text evidence="9">Catalyzes the phospholipid dependent N-acylation of the N-terminal cysteine of apolipoprotein, the last step in lipoprotein maturation.</text>
</comment>
<feature type="transmembrane region" description="Helical" evidence="9">
    <location>
        <begin position="191"/>
        <end position="209"/>
    </location>
</feature>
<dbReference type="InterPro" id="IPR004563">
    <property type="entry name" value="Apolipo_AcylTrfase"/>
</dbReference>
<dbReference type="NCBIfam" id="TIGR00546">
    <property type="entry name" value="lnt"/>
    <property type="match status" value="1"/>
</dbReference>
<evidence type="ECO:0000313" key="16">
    <source>
        <dbReference type="Proteomes" id="UP000489351"/>
    </source>
</evidence>
<comment type="subcellular location">
    <subcellularLocation>
        <location evidence="1 9">Cell membrane</location>
        <topology evidence="1 9">Multi-pass membrane protein</topology>
    </subcellularLocation>
</comment>
<evidence type="ECO:0000313" key="14">
    <source>
        <dbReference type="Proteomes" id="UP000279908"/>
    </source>
</evidence>
<evidence type="ECO:0000256" key="6">
    <source>
        <dbReference type="ARBA" id="ARBA00022989"/>
    </source>
</evidence>
<reference evidence="12 16" key="3">
    <citation type="submission" date="2019-11" db="EMBL/GenBank/DDBJ databases">
        <title>Green- and brown-colored morphotypes of Chlorobia in the stratified aquatic ecosystems of Kandalaksha Gulf (White Sea): A model for study of the accessory genome evolution.</title>
        <authorList>
            <person name="Grouzdev D.S."/>
        </authorList>
    </citation>
    <scope>NUCLEOTIDE SEQUENCE [LARGE SCALE GENOMIC DNA]</scope>
    <source>
        <strain evidence="12 16">ZM</strain>
    </source>
</reference>
<evidence type="ECO:0000313" key="15">
    <source>
        <dbReference type="Proteomes" id="UP000327458"/>
    </source>
</evidence>
<sequence>MSLFFQIVGGLRNSAFRAPLFSGLLLGVAFPSYPSVRLEVLAWVALVPLLLSLGDVRRAGDFFRKVYAAMLLYCFIALWWVSLATFPGGVLTILAQAFFLTVPFMLFFALRRMAGFSFALFSLPFVQVGWEWLYMEQELSLGWLTFGNSQALLTPMVQYADMTGVWGVSFWLYAFNALVVAALYAPKGRRLRYLVPLPVMVLLPLLYGARVIGADGAAPGNSVRISLVQPNLNPVEKWEQLGAFGTLVLHSRMTADVVEREHPDLVIWPETALSFPILEPGYRDYYRFLRHSAGLWDTTLLSGFTDIVRLPAGGVLPSGGPGQQDPLTGMMEESYNATLLLSSRNDSVQVYRKAHLVPFAERVPYSGQLPWLERLNFSLTGAGSWGQGPGATLMTMQTVDKESVVLANIICYESIFPGYVAGFVRQGAGLLTLVTNDGWYGTSYGPWQHLAIGRFRCIENRRAMARCANTGVSAFIDRFGRVGAELSWWEKGTLSGDVPLEKELSFYSRWPDLLPKASLLMTAALFAFAFRRRSPQRP</sequence>
<accession>A0A3S0MQT8</accession>
<dbReference type="InterPro" id="IPR003010">
    <property type="entry name" value="C-N_Hydrolase"/>
</dbReference>
<organism evidence="13 14">
    <name type="scientific">Chlorobium phaeovibrioides</name>
    <dbReference type="NCBI Taxonomy" id="1094"/>
    <lineage>
        <taxon>Bacteria</taxon>
        <taxon>Pseudomonadati</taxon>
        <taxon>Chlorobiota</taxon>
        <taxon>Chlorobiia</taxon>
        <taxon>Chlorobiales</taxon>
        <taxon>Chlorobiaceae</taxon>
        <taxon>Chlorobium/Pelodictyon group</taxon>
        <taxon>Chlorobium</taxon>
    </lineage>
</organism>
<keyword evidence="8 9" id="KW-0012">Acyltransferase</keyword>
<feature type="domain" description="CN hydrolase" evidence="10">
    <location>
        <begin position="228"/>
        <end position="500"/>
    </location>
</feature>
<keyword evidence="5 9" id="KW-0812">Transmembrane</keyword>
<dbReference type="GO" id="GO:0016410">
    <property type="term" value="F:N-acyltransferase activity"/>
    <property type="evidence" value="ECO:0007669"/>
    <property type="project" value="UniProtKB-UniRule"/>
</dbReference>
<dbReference type="Proteomes" id="UP000279908">
    <property type="component" value="Unassembled WGS sequence"/>
</dbReference>
<evidence type="ECO:0000313" key="12">
    <source>
        <dbReference type="EMBL" id="MWV53948.1"/>
    </source>
</evidence>
<evidence type="ECO:0000313" key="13">
    <source>
        <dbReference type="EMBL" id="RTY38841.1"/>
    </source>
</evidence>
<evidence type="ECO:0000256" key="2">
    <source>
        <dbReference type="ARBA" id="ARBA00010065"/>
    </source>
</evidence>
<comment type="pathway">
    <text evidence="9">Protein modification; lipoprotein biosynthesis (N-acyl transfer).</text>
</comment>
<gene>
    <name evidence="9 13" type="primary">lnt</name>
    <name evidence="13" type="ORF">EKD02_03980</name>
    <name evidence="11" type="ORF">FP507_07800</name>
    <name evidence="12" type="ORF">GJ685_02575</name>
</gene>
<dbReference type="EC" id="2.3.1.269" evidence="9"/>
<keyword evidence="16" id="KW-1185">Reference proteome</keyword>
<evidence type="ECO:0000313" key="11">
    <source>
        <dbReference type="EMBL" id="KAA6233398.1"/>
    </source>
</evidence>
<dbReference type="Pfam" id="PF00795">
    <property type="entry name" value="CN_hydrolase"/>
    <property type="match status" value="1"/>
</dbReference>
<keyword evidence="7 9" id="KW-0472">Membrane</keyword>
<dbReference type="GO" id="GO:0005886">
    <property type="term" value="C:plasma membrane"/>
    <property type="evidence" value="ECO:0007669"/>
    <property type="project" value="UniProtKB-SubCell"/>
</dbReference>
<proteinExistence type="inferred from homology"/>
<keyword evidence="6 9" id="KW-1133">Transmembrane helix</keyword>
<protein>
    <recommendedName>
        <fullName evidence="9">Apolipoprotein N-acyltransferase</fullName>
        <shortName evidence="9">ALP N-acyltransferase</shortName>
        <ecNumber evidence="9">2.3.1.269</ecNumber>
    </recommendedName>
</protein>
<comment type="caution">
    <text evidence="13">The sequence shown here is derived from an EMBL/GenBank/DDBJ whole genome shotgun (WGS) entry which is preliminary data.</text>
</comment>
<evidence type="ECO:0000259" key="10">
    <source>
        <dbReference type="PROSITE" id="PS50263"/>
    </source>
</evidence>
<feature type="transmembrane region" description="Helical" evidence="9">
    <location>
        <begin position="116"/>
        <end position="135"/>
    </location>
</feature>
<dbReference type="UniPathway" id="UPA00666"/>
<dbReference type="InterPro" id="IPR045378">
    <property type="entry name" value="LNT_N"/>
</dbReference>
<dbReference type="Gene3D" id="3.60.110.10">
    <property type="entry name" value="Carbon-nitrogen hydrolase"/>
    <property type="match status" value="1"/>
</dbReference>
<dbReference type="PANTHER" id="PTHR38686:SF1">
    <property type="entry name" value="APOLIPOPROTEIN N-ACYLTRANSFERASE"/>
    <property type="match status" value="1"/>
</dbReference>
<dbReference type="SUPFAM" id="SSF56317">
    <property type="entry name" value="Carbon-nitrogen hydrolase"/>
    <property type="match status" value="1"/>
</dbReference>
<dbReference type="PROSITE" id="PS50263">
    <property type="entry name" value="CN_HYDROLASE"/>
    <property type="match status" value="1"/>
</dbReference>
<evidence type="ECO:0000256" key="5">
    <source>
        <dbReference type="ARBA" id="ARBA00022692"/>
    </source>
</evidence>
<dbReference type="EMBL" id="WUBZ01000005">
    <property type="protein sequence ID" value="MWV53948.1"/>
    <property type="molecule type" value="Genomic_DNA"/>
</dbReference>